<evidence type="ECO:0000259" key="2">
    <source>
        <dbReference type="Pfam" id="PF08327"/>
    </source>
</evidence>
<accession>A0A917KG97</accession>
<evidence type="ECO:0000313" key="4">
    <source>
        <dbReference type="Proteomes" id="UP000661507"/>
    </source>
</evidence>
<dbReference type="EMBL" id="BMKW01000004">
    <property type="protein sequence ID" value="GGJ11221.1"/>
    <property type="molecule type" value="Genomic_DNA"/>
</dbReference>
<reference evidence="3" key="2">
    <citation type="submission" date="2020-09" db="EMBL/GenBank/DDBJ databases">
        <authorList>
            <person name="Sun Q."/>
            <person name="Zhou Y."/>
        </authorList>
    </citation>
    <scope>NUCLEOTIDE SEQUENCE</scope>
    <source>
        <strain evidence="3">CGMCC 1.3617</strain>
    </source>
</reference>
<dbReference type="Proteomes" id="UP000661507">
    <property type="component" value="Unassembled WGS sequence"/>
</dbReference>
<dbReference type="RefSeq" id="WP_188966707.1">
    <property type="nucleotide sequence ID" value="NZ_BMKW01000004.1"/>
</dbReference>
<dbReference type="InterPro" id="IPR023393">
    <property type="entry name" value="START-like_dom_sf"/>
</dbReference>
<evidence type="ECO:0000256" key="1">
    <source>
        <dbReference type="ARBA" id="ARBA00006817"/>
    </source>
</evidence>
<keyword evidence="4" id="KW-1185">Reference proteome</keyword>
<reference evidence="3" key="1">
    <citation type="journal article" date="2014" name="Int. J. Syst. Evol. Microbiol.">
        <title>Complete genome sequence of Corynebacterium casei LMG S-19264T (=DSM 44701T), isolated from a smear-ripened cheese.</title>
        <authorList>
            <consortium name="US DOE Joint Genome Institute (JGI-PGF)"/>
            <person name="Walter F."/>
            <person name="Albersmeier A."/>
            <person name="Kalinowski J."/>
            <person name="Ruckert C."/>
        </authorList>
    </citation>
    <scope>NUCLEOTIDE SEQUENCE</scope>
    <source>
        <strain evidence="3">CGMCC 1.3617</strain>
    </source>
</reference>
<dbReference type="AlphaFoldDB" id="A0A917KG97"/>
<dbReference type="Gene3D" id="3.30.530.20">
    <property type="match status" value="1"/>
</dbReference>
<dbReference type="Pfam" id="PF08327">
    <property type="entry name" value="AHSA1"/>
    <property type="match status" value="1"/>
</dbReference>
<organism evidence="3 4">
    <name type="scientific">Neoroseomonas lacus</name>
    <dbReference type="NCBI Taxonomy" id="287609"/>
    <lineage>
        <taxon>Bacteria</taxon>
        <taxon>Pseudomonadati</taxon>
        <taxon>Pseudomonadota</taxon>
        <taxon>Alphaproteobacteria</taxon>
        <taxon>Acetobacterales</taxon>
        <taxon>Acetobacteraceae</taxon>
        <taxon>Neoroseomonas</taxon>
    </lineage>
</organism>
<dbReference type="SUPFAM" id="SSF55961">
    <property type="entry name" value="Bet v1-like"/>
    <property type="match status" value="1"/>
</dbReference>
<proteinExistence type="inferred from homology"/>
<comment type="similarity">
    <text evidence="1">Belongs to the AHA1 family.</text>
</comment>
<dbReference type="InterPro" id="IPR013538">
    <property type="entry name" value="ASHA1/2-like_C"/>
</dbReference>
<feature type="domain" description="Activator of Hsp90 ATPase homologue 1/2-like C-terminal" evidence="2">
    <location>
        <begin position="15"/>
        <end position="143"/>
    </location>
</feature>
<comment type="caution">
    <text evidence="3">The sequence shown here is derived from an EMBL/GenBank/DDBJ whole genome shotgun (WGS) entry which is preliminary data.</text>
</comment>
<evidence type="ECO:0000313" key="3">
    <source>
        <dbReference type="EMBL" id="GGJ11221.1"/>
    </source>
</evidence>
<protein>
    <recommendedName>
        <fullName evidence="2">Activator of Hsp90 ATPase homologue 1/2-like C-terminal domain-containing protein</fullName>
    </recommendedName>
</protein>
<dbReference type="CDD" id="cd07814">
    <property type="entry name" value="SRPBCC_CalC_Aha1-like"/>
    <property type="match status" value="1"/>
</dbReference>
<name>A0A917KG97_9PROT</name>
<sequence length="147" mass="16175">MSATVPSLTLVRRLRAPPARVFEAWSSAEGLAGWFGPHHTRVEAAEVDARAGGRFRVVLREDNGARHEVGGRYTEVTPGEGLAFTWAWHSAPERESRVTIRLRAVAEGTELTLTHDRFADADTAGRHRRGWTESLERLAALVEGHGA</sequence>
<gene>
    <name evidence="3" type="ORF">GCM10011320_17950</name>
</gene>